<dbReference type="GO" id="GO:0016746">
    <property type="term" value="F:acyltransferase activity"/>
    <property type="evidence" value="ECO:0007669"/>
    <property type="project" value="UniProtKB-KW"/>
</dbReference>
<evidence type="ECO:0000256" key="3">
    <source>
        <dbReference type="ARBA" id="ARBA00022679"/>
    </source>
</evidence>
<dbReference type="InterPro" id="IPR029058">
    <property type="entry name" value="AB_hydrolase_fold"/>
</dbReference>
<dbReference type="EMBL" id="VTWT01000001">
    <property type="protein sequence ID" value="KAA9345748.1"/>
    <property type="molecule type" value="Genomic_DNA"/>
</dbReference>
<protein>
    <recommendedName>
        <fullName evidence="2">Poly(3-hydroxyalkanoate) polymerase subunit PhaC</fullName>
    </recommendedName>
    <alternativeName>
        <fullName evidence="6">PHB synthase subunit PhaC</fullName>
    </alternativeName>
</protein>
<dbReference type="NCBIfam" id="TIGR01836">
    <property type="entry name" value="PHA_synth_III_C"/>
    <property type="match status" value="1"/>
</dbReference>
<evidence type="ECO:0000259" key="7">
    <source>
        <dbReference type="Pfam" id="PF00561"/>
    </source>
</evidence>
<dbReference type="Proteomes" id="UP000326570">
    <property type="component" value="Unassembled WGS sequence"/>
</dbReference>
<dbReference type="PANTHER" id="PTHR36837:SF2">
    <property type="entry name" value="POLY(3-HYDROXYALKANOATE) POLYMERASE SUBUNIT PHAC"/>
    <property type="match status" value="1"/>
</dbReference>
<name>A0A5N1J9R9_9BACT</name>
<reference evidence="8 9" key="1">
    <citation type="submission" date="2019-09" db="EMBL/GenBank/DDBJ databases">
        <title>Genome sequence of Adhaeribacter sp. M2.</title>
        <authorList>
            <person name="Srinivasan S."/>
        </authorList>
    </citation>
    <scope>NUCLEOTIDE SEQUENCE [LARGE SCALE GENOMIC DNA]</scope>
    <source>
        <strain evidence="8 9">M2</strain>
    </source>
</reference>
<evidence type="ECO:0000256" key="5">
    <source>
        <dbReference type="ARBA" id="ARBA00023315"/>
    </source>
</evidence>
<proteinExistence type="predicted"/>
<dbReference type="RefSeq" id="WP_150901891.1">
    <property type="nucleotide sequence ID" value="NZ_VTWT01000001.1"/>
</dbReference>
<evidence type="ECO:0000256" key="2">
    <source>
        <dbReference type="ARBA" id="ARBA00019065"/>
    </source>
</evidence>
<dbReference type="AlphaFoldDB" id="A0A5N1J9R9"/>
<evidence type="ECO:0000256" key="1">
    <source>
        <dbReference type="ARBA" id="ARBA00004683"/>
    </source>
</evidence>
<dbReference type="InterPro" id="IPR000073">
    <property type="entry name" value="AB_hydrolase_1"/>
</dbReference>
<accession>A0A5N1J9R9</accession>
<organism evidence="8 9">
    <name type="scientific">Adhaeribacter soli</name>
    <dbReference type="NCBI Taxonomy" id="2607655"/>
    <lineage>
        <taxon>Bacteria</taxon>
        <taxon>Pseudomonadati</taxon>
        <taxon>Bacteroidota</taxon>
        <taxon>Cytophagia</taxon>
        <taxon>Cytophagales</taxon>
        <taxon>Hymenobacteraceae</taxon>
        <taxon>Adhaeribacter</taxon>
    </lineage>
</organism>
<feature type="domain" description="AB hydrolase-1" evidence="7">
    <location>
        <begin position="87"/>
        <end position="331"/>
    </location>
</feature>
<dbReference type="Gene3D" id="3.40.50.1820">
    <property type="entry name" value="alpha/beta hydrolase"/>
    <property type="match status" value="1"/>
</dbReference>
<dbReference type="GO" id="GO:0042619">
    <property type="term" value="P:poly-hydroxybutyrate biosynthetic process"/>
    <property type="evidence" value="ECO:0007669"/>
    <property type="project" value="UniProtKB-KW"/>
</dbReference>
<keyword evidence="5" id="KW-0012">Acyltransferase</keyword>
<keyword evidence="4" id="KW-0583">PHB biosynthesis</keyword>
<keyword evidence="3" id="KW-0808">Transferase</keyword>
<keyword evidence="9" id="KW-1185">Reference proteome</keyword>
<dbReference type="Pfam" id="PF00561">
    <property type="entry name" value="Abhydrolase_1"/>
    <property type="match status" value="1"/>
</dbReference>
<comment type="pathway">
    <text evidence="1">Biopolymer metabolism; poly-(R)-3-hydroxybutanoate biosynthesis.</text>
</comment>
<dbReference type="UniPathway" id="UPA00917"/>
<dbReference type="SUPFAM" id="SSF53474">
    <property type="entry name" value="alpha/beta-Hydrolases"/>
    <property type="match status" value="1"/>
</dbReference>
<evidence type="ECO:0000256" key="6">
    <source>
        <dbReference type="ARBA" id="ARBA00033356"/>
    </source>
</evidence>
<gene>
    <name evidence="8" type="primary">phaC</name>
    <name evidence="8" type="ORF">F0P94_01290</name>
</gene>
<evidence type="ECO:0000313" key="9">
    <source>
        <dbReference type="Proteomes" id="UP000326570"/>
    </source>
</evidence>
<dbReference type="PANTHER" id="PTHR36837">
    <property type="entry name" value="POLY(3-HYDROXYALKANOATE) POLYMERASE SUBUNIT PHAC"/>
    <property type="match status" value="1"/>
</dbReference>
<dbReference type="InterPro" id="IPR010125">
    <property type="entry name" value="PHA_synth_III_C"/>
</dbReference>
<dbReference type="InterPro" id="IPR051321">
    <property type="entry name" value="PHA/PHB_synthase"/>
</dbReference>
<comment type="caution">
    <text evidence="8">The sequence shown here is derived from an EMBL/GenBank/DDBJ whole genome shotgun (WGS) entry which is preliminary data.</text>
</comment>
<evidence type="ECO:0000313" key="8">
    <source>
        <dbReference type="EMBL" id="KAA9345748.1"/>
    </source>
</evidence>
<evidence type="ECO:0000256" key="4">
    <source>
        <dbReference type="ARBA" id="ARBA00022752"/>
    </source>
</evidence>
<sequence>MIKVNHSNAVREYAEMATKLAKGYETLQNIEQIDVATTPKELVWKQDKVQIYRYSRNEPATIKTPVLVTYALVNRQDMMDIQPDRSYIKNLLDLGLDIYMIDWGYPTAADKYLTLDDYVNGYMNEAVDFVCEQSGQPKVNLMGICQGGTLSLIYSAIYPEKVKNLITLVTPVDFSTNDGLLFRWAKDMDIDKIVDTYGNVPGDFLNSGFAQLKPMSRNAKFISAINLMDNEEKILNFLRMEKWISDSPDQAGECYRQFLKDLYQQNKLIKGTLQIGGYTVNLKNITMPVLNIYAEEDNLVPPAASIPLNDLIGSKDATLYKFKGGHIGVFVGSRSQKELAPAVATWLKERDKK</sequence>